<gene>
    <name evidence="1" type="ORF">TH53_15770</name>
</gene>
<sequence length="60" mass="6536">MAPACIGINTDSNTKELVVKGIDDAAYGLIMIMDGVTGCLQNDQYSVFIESIIKHFKLQT</sequence>
<evidence type="ECO:0000313" key="2">
    <source>
        <dbReference type="Proteomes" id="UP000032049"/>
    </source>
</evidence>
<proteinExistence type="predicted"/>
<reference evidence="1 2" key="1">
    <citation type="submission" date="2015-01" db="EMBL/GenBank/DDBJ databases">
        <title>Draft genome sequence of Pedobacter sp. NL19 isolated from sludge of an effluent treatment pond in an abandoned uranium mine.</title>
        <authorList>
            <person name="Santos T."/>
            <person name="Caetano T."/>
            <person name="Covas C."/>
            <person name="Cruz A."/>
            <person name="Mendo S."/>
        </authorList>
    </citation>
    <scope>NUCLEOTIDE SEQUENCE [LARGE SCALE GENOMIC DNA]</scope>
    <source>
        <strain evidence="1 2">NL19</strain>
    </source>
</reference>
<dbReference type="OrthoDB" id="7063902at2"/>
<dbReference type="EMBL" id="JXRA01000066">
    <property type="protein sequence ID" value="KIO76306.1"/>
    <property type="molecule type" value="Genomic_DNA"/>
</dbReference>
<comment type="caution">
    <text evidence="1">The sequence shown here is derived from an EMBL/GenBank/DDBJ whole genome shotgun (WGS) entry which is preliminary data.</text>
</comment>
<name>A0A0D0GPA3_9SPHI</name>
<accession>A0A0D0GPA3</accession>
<organism evidence="1 2">
    <name type="scientific">Pedobacter lusitanus</name>
    <dbReference type="NCBI Taxonomy" id="1503925"/>
    <lineage>
        <taxon>Bacteria</taxon>
        <taxon>Pseudomonadati</taxon>
        <taxon>Bacteroidota</taxon>
        <taxon>Sphingobacteriia</taxon>
        <taxon>Sphingobacteriales</taxon>
        <taxon>Sphingobacteriaceae</taxon>
        <taxon>Pedobacter</taxon>
    </lineage>
</organism>
<dbReference type="AlphaFoldDB" id="A0A0D0GPA3"/>
<dbReference type="RefSeq" id="WP_041883296.1">
    <property type="nucleotide sequence ID" value="NZ_CP157278.1"/>
</dbReference>
<keyword evidence="2" id="KW-1185">Reference proteome</keyword>
<protein>
    <submittedName>
        <fullName evidence="1">Uncharacterized protein</fullName>
    </submittedName>
</protein>
<evidence type="ECO:0000313" key="1">
    <source>
        <dbReference type="EMBL" id="KIO76306.1"/>
    </source>
</evidence>
<dbReference type="Proteomes" id="UP000032049">
    <property type="component" value="Unassembled WGS sequence"/>
</dbReference>